<feature type="chain" id="PRO_5046634671" evidence="2">
    <location>
        <begin position="26"/>
        <end position="429"/>
    </location>
</feature>
<evidence type="ECO:0000313" key="4">
    <source>
        <dbReference type="Proteomes" id="UP001595904"/>
    </source>
</evidence>
<organism evidence="3 4">
    <name type="scientific">Steroidobacter flavus</name>
    <dbReference type="NCBI Taxonomy" id="1842136"/>
    <lineage>
        <taxon>Bacteria</taxon>
        <taxon>Pseudomonadati</taxon>
        <taxon>Pseudomonadota</taxon>
        <taxon>Gammaproteobacteria</taxon>
        <taxon>Steroidobacterales</taxon>
        <taxon>Steroidobacteraceae</taxon>
        <taxon>Steroidobacter</taxon>
    </lineage>
</organism>
<comment type="similarity">
    <text evidence="1">Belongs to the outer membrane factor (OMF) (TC 1.B.17) family.</text>
</comment>
<proteinExistence type="inferred from homology"/>
<dbReference type="Gene3D" id="1.20.1600.10">
    <property type="entry name" value="Outer membrane efflux proteins (OEP)"/>
    <property type="match status" value="1"/>
</dbReference>
<dbReference type="PANTHER" id="PTHR30203:SF24">
    <property type="entry name" value="BLR4935 PROTEIN"/>
    <property type="match status" value="1"/>
</dbReference>
<protein>
    <submittedName>
        <fullName evidence="3">TolC family protein</fullName>
    </submittedName>
</protein>
<dbReference type="RefSeq" id="WP_380602043.1">
    <property type="nucleotide sequence ID" value="NZ_JBHSDU010000014.1"/>
</dbReference>
<dbReference type="InterPro" id="IPR010131">
    <property type="entry name" value="MdtP/NodT-like"/>
</dbReference>
<keyword evidence="2" id="KW-0732">Signal</keyword>
<evidence type="ECO:0000256" key="1">
    <source>
        <dbReference type="ARBA" id="ARBA00007613"/>
    </source>
</evidence>
<reference evidence="4" key="1">
    <citation type="journal article" date="2019" name="Int. J. Syst. Evol. Microbiol.">
        <title>The Global Catalogue of Microorganisms (GCM) 10K type strain sequencing project: providing services to taxonomists for standard genome sequencing and annotation.</title>
        <authorList>
            <consortium name="The Broad Institute Genomics Platform"/>
            <consortium name="The Broad Institute Genome Sequencing Center for Infectious Disease"/>
            <person name="Wu L."/>
            <person name="Ma J."/>
        </authorList>
    </citation>
    <scope>NUCLEOTIDE SEQUENCE [LARGE SCALE GENOMIC DNA]</scope>
    <source>
        <strain evidence="4">CGMCC 1.10759</strain>
    </source>
</reference>
<name>A0ABV8SZM0_9GAMM</name>
<evidence type="ECO:0000256" key="2">
    <source>
        <dbReference type="SAM" id="SignalP"/>
    </source>
</evidence>
<feature type="signal peptide" evidence="2">
    <location>
        <begin position="1"/>
        <end position="25"/>
    </location>
</feature>
<dbReference type="PANTHER" id="PTHR30203">
    <property type="entry name" value="OUTER MEMBRANE CATION EFFLUX PROTEIN"/>
    <property type="match status" value="1"/>
</dbReference>
<dbReference type="Pfam" id="PF02321">
    <property type="entry name" value="OEP"/>
    <property type="match status" value="2"/>
</dbReference>
<dbReference type="InterPro" id="IPR003423">
    <property type="entry name" value="OMP_efflux"/>
</dbReference>
<dbReference type="SUPFAM" id="SSF56954">
    <property type="entry name" value="Outer membrane efflux proteins (OEP)"/>
    <property type="match status" value="1"/>
</dbReference>
<keyword evidence="4" id="KW-1185">Reference proteome</keyword>
<dbReference type="EMBL" id="JBHSDU010000014">
    <property type="protein sequence ID" value="MFC4312550.1"/>
    <property type="molecule type" value="Genomic_DNA"/>
</dbReference>
<accession>A0ABV8SZM0</accession>
<sequence>MLLAVARAWASCALLFLSVVSSVDAQSPAEPVNPEGELTLARAIDAALRSNPDLLASAYELSAAQARIVQADLRPNPELGVELENFAGTGAARGVDSLETTLSLSQVVELGGKRGLRRAAAEADLDFASIEQRARELDVLSEVTGRFIDVVAAQERVRFAVQATALSQKTLDAIGARVEAGRSPEAERSRARIALTRALIEQRQAESELRAARYALSAAWGSPEPAFTTARAELFDLRAVESFQALMDRLEQSPDFTRFASEARLREAELRLARVQARPNLTFSVGMRRFEENNDAALVAGFSMPLPIYDKNQGTIREAQVRLNQTDALRNAARIKARASLLALYQEMNTGRARVDTLRNEALPQAQLALDQTRNGYDRGRFSFLELITVQEELLALQAAAIDAAADYHRVLAEIERLTSAALTRPMTP</sequence>
<comment type="caution">
    <text evidence="3">The sequence shown here is derived from an EMBL/GenBank/DDBJ whole genome shotgun (WGS) entry which is preliminary data.</text>
</comment>
<evidence type="ECO:0000313" key="3">
    <source>
        <dbReference type="EMBL" id="MFC4312550.1"/>
    </source>
</evidence>
<dbReference type="Proteomes" id="UP001595904">
    <property type="component" value="Unassembled WGS sequence"/>
</dbReference>
<gene>
    <name evidence="3" type="ORF">ACFPN2_25935</name>
</gene>